<evidence type="ECO:0000256" key="6">
    <source>
        <dbReference type="ARBA" id="ARBA00023242"/>
    </source>
</evidence>
<keyword evidence="4" id="KW-0238">DNA-binding</keyword>
<organism evidence="9 10">
    <name type="scientific">Sporothrix stenoceras</name>
    <dbReference type="NCBI Taxonomy" id="5173"/>
    <lineage>
        <taxon>Eukaryota</taxon>
        <taxon>Fungi</taxon>
        <taxon>Dikarya</taxon>
        <taxon>Ascomycota</taxon>
        <taxon>Pezizomycotina</taxon>
        <taxon>Sordariomycetes</taxon>
        <taxon>Sordariomycetidae</taxon>
        <taxon>Ophiostomatales</taxon>
        <taxon>Ophiostomataceae</taxon>
        <taxon>Sporothrix</taxon>
    </lineage>
</organism>
<proteinExistence type="predicted"/>
<feature type="compositionally biased region" description="Acidic residues" evidence="7">
    <location>
        <begin position="230"/>
        <end position="239"/>
    </location>
</feature>
<feature type="compositionally biased region" description="Low complexity" evidence="7">
    <location>
        <begin position="273"/>
        <end position="284"/>
    </location>
</feature>
<keyword evidence="3" id="KW-0805">Transcription regulation</keyword>
<dbReference type="InterPro" id="IPR001138">
    <property type="entry name" value="Zn2Cys6_DnaBD"/>
</dbReference>
<evidence type="ECO:0000256" key="3">
    <source>
        <dbReference type="ARBA" id="ARBA00023015"/>
    </source>
</evidence>
<feature type="region of interest" description="Disordered" evidence="7">
    <location>
        <begin position="167"/>
        <end position="239"/>
    </location>
</feature>
<reference evidence="9 10" key="1">
    <citation type="journal article" date="2024" name="IMA Fungus">
        <title>IMA Genome - F19 : A genome assembly and annotation guide to empower mycologists, including annotated draft genome sequences of Ceratocystis pirilliformis, Diaporthe australafricana, Fusarium ophioides, Paecilomyces lecythidis, and Sporothrix stenoceras.</title>
        <authorList>
            <person name="Aylward J."/>
            <person name="Wilson A.M."/>
            <person name="Visagie C.M."/>
            <person name="Spraker J."/>
            <person name="Barnes I."/>
            <person name="Buitendag C."/>
            <person name="Ceriani C."/>
            <person name="Del Mar Angel L."/>
            <person name="du Plessis D."/>
            <person name="Fuchs T."/>
            <person name="Gasser K."/>
            <person name="Kramer D."/>
            <person name="Li W."/>
            <person name="Munsamy K."/>
            <person name="Piso A."/>
            <person name="Price J.L."/>
            <person name="Sonnekus B."/>
            <person name="Thomas C."/>
            <person name="van der Nest A."/>
            <person name="van Dijk A."/>
            <person name="van Heerden A."/>
            <person name="van Vuuren N."/>
            <person name="Yilmaz N."/>
            <person name="Duong T.A."/>
            <person name="van der Merwe N.A."/>
            <person name="Wingfield M.J."/>
            <person name="Wingfield B.D."/>
        </authorList>
    </citation>
    <scope>NUCLEOTIDE SEQUENCE [LARGE SCALE GENOMIC DNA]</scope>
    <source>
        <strain evidence="9 10">CMW 5346</strain>
    </source>
</reference>
<dbReference type="Pfam" id="PF00172">
    <property type="entry name" value="Zn_clus"/>
    <property type="match status" value="1"/>
</dbReference>
<comment type="subcellular location">
    <subcellularLocation>
        <location evidence="1">Nucleus</location>
    </subcellularLocation>
</comment>
<comment type="caution">
    <text evidence="9">The sequence shown here is derived from an EMBL/GenBank/DDBJ whole genome shotgun (WGS) entry which is preliminary data.</text>
</comment>
<gene>
    <name evidence="9" type="ORF">Sste5346_007487</name>
</gene>
<evidence type="ECO:0000256" key="7">
    <source>
        <dbReference type="SAM" id="MobiDB-lite"/>
    </source>
</evidence>
<sequence>MSAAVGETKTAKYPTKLRRNYPRSRNGCLTCRQRKKKCDETRPQCVGCTRNKLSCVWPARTKTAGVGSNGAGASASGDSTASTGTSAHPCPLISSSNLTLYQHKSRWQTYLPSLAAWEGVEGCSVNLNPAYDEAGYRRDVVAVGLTTAGTTGTTGTPATTSATIATDSSSAGIDDADSVQPQSSSNHNTDMDDYATTTTTTADDDDGFNMYDDDEMSHQDDEYSRHLDGDHEDNAEEEDEDAILAAWSPVLGSFTVDAVPPPPPKKSAIAAYRRQQSQYQYQHQEQYRQQRRRTSSAPRPSYPIQRRRVAAMTPLSASMLRHYIVEAAPTLATCRAASNPYIAAFLPLAYTDDLVMHCVLAIGGAHLSNRLTKPCATEGDSEGNGSSTATGSSTIPPPPSTTATTANAAAGSTLAPYTAPDVAAAALHDATTRHYACVLRSLRSVLRDLQPSDTAQVLRVLAILMLLTTYECLSWNILGGSVFTHLRASRQLIGWLRSDERNATLSPDERSLLGALLEIYAYQVLANRVCPDGSIQGRSAAGDEDTTIHDDEDFVADPSLLQDQECFGLLFSGLHGLFALIPPVSRLAAAAVQPKSTNTAQPSSSASTLSSLFHDTTATGTSSLTIAAQVAALRNRALAWQLPAAFLARATGDQERIWQRAIGEVYRHGILIYLETIKVPGADDTAPTTSTTGTGTGNAATFQRHIHAIGEAVLGADLVASRFATILLWPLLIAGSILAHPDERVFLAEGLRASPQATWSSIRAADLLEQLWARRDGVVSGRALTSDKAATGGGNSNTSGVSHSNSRQYYGPHGIAQIMRETNVNLCVG</sequence>
<dbReference type="PROSITE" id="PS00463">
    <property type="entry name" value="ZN2_CY6_FUNGAL_1"/>
    <property type="match status" value="1"/>
</dbReference>
<evidence type="ECO:0000313" key="10">
    <source>
        <dbReference type="Proteomes" id="UP001583186"/>
    </source>
</evidence>
<dbReference type="EMBL" id="JAWCUI010000050">
    <property type="protein sequence ID" value="KAL1891737.1"/>
    <property type="molecule type" value="Genomic_DNA"/>
</dbReference>
<feature type="compositionally biased region" description="Low complexity" evidence="7">
    <location>
        <begin position="796"/>
        <end position="806"/>
    </location>
</feature>
<evidence type="ECO:0000259" key="8">
    <source>
        <dbReference type="PROSITE" id="PS50048"/>
    </source>
</evidence>
<feature type="compositionally biased region" description="Basic and acidic residues" evidence="7">
    <location>
        <begin position="216"/>
        <end position="229"/>
    </location>
</feature>
<feature type="compositionally biased region" description="Acidic residues" evidence="7">
    <location>
        <begin position="202"/>
        <end position="215"/>
    </location>
</feature>
<dbReference type="CDD" id="cd00067">
    <property type="entry name" value="GAL4"/>
    <property type="match status" value="1"/>
</dbReference>
<feature type="compositionally biased region" description="Polar residues" evidence="7">
    <location>
        <begin position="179"/>
        <end position="188"/>
    </location>
</feature>
<dbReference type="PANTHER" id="PTHR37534:SF46">
    <property type="entry name" value="ZN(II)2CYS6 TRANSCRIPTION FACTOR (EUROFUNG)"/>
    <property type="match status" value="1"/>
</dbReference>
<dbReference type="InterPro" id="IPR036864">
    <property type="entry name" value="Zn2-C6_fun-type_DNA-bd_sf"/>
</dbReference>
<dbReference type="Pfam" id="PF11951">
    <property type="entry name" value="Fungal_trans_2"/>
    <property type="match status" value="1"/>
</dbReference>
<keyword evidence="10" id="KW-1185">Reference proteome</keyword>
<evidence type="ECO:0000256" key="2">
    <source>
        <dbReference type="ARBA" id="ARBA00022833"/>
    </source>
</evidence>
<dbReference type="Gene3D" id="4.10.240.10">
    <property type="entry name" value="Zn(2)-C6 fungal-type DNA-binding domain"/>
    <property type="match status" value="1"/>
</dbReference>
<evidence type="ECO:0000313" key="9">
    <source>
        <dbReference type="EMBL" id="KAL1891737.1"/>
    </source>
</evidence>
<keyword evidence="2" id="KW-0862">Zinc</keyword>
<evidence type="ECO:0000256" key="1">
    <source>
        <dbReference type="ARBA" id="ARBA00004123"/>
    </source>
</evidence>
<dbReference type="Proteomes" id="UP001583186">
    <property type="component" value="Unassembled WGS sequence"/>
</dbReference>
<dbReference type="SUPFAM" id="SSF57701">
    <property type="entry name" value="Zn2/Cys6 DNA-binding domain"/>
    <property type="match status" value="1"/>
</dbReference>
<name>A0ABR3YUG8_9PEZI</name>
<dbReference type="SMART" id="SM00066">
    <property type="entry name" value="GAL4"/>
    <property type="match status" value="1"/>
</dbReference>
<feature type="region of interest" description="Disordered" evidence="7">
    <location>
        <begin position="375"/>
        <end position="406"/>
    </location>
</feature>
<protein>
    <recommendedName>
        <fullName evidence="8">Zn(2)-C6 fungal-type domain-containing protein</fullName>
    </recommendedName>
</protein>
<feature type="region of interest" description="Disordered" evidence="7">
    <location>
        <begin position="65"/>
        <end position="86"/>
    </location>
</feature>
<dbReference type="PANTHER" id="PTHR37534">
    <property type="entry name" value="TRANSCRIPTIONAL ACTIVATOR PROTEIN UGA3"/>
    <property type="match status" value="1"/>
</dbReference>
<feature type="compositionally biased region" description="Low complexity" evidence="7">
    <location>
        <begin position="383"/>
        <end position="394"/>
    </location>
</feature>
<feature type="domain" description="Zn(2)-C6 fungal-type" evidence="8">
    <location>
        <begin position="27"/>
        <end position="57"/>
    </location>
</feature>
<feature type="region of interest" description="Disordered" evidence="7">
    <location>
        <begin position="273"/>
        <end position="306"/>
    </location>
</feature>
<evidence type="ECO:0000256" key="4">
    <source>
        <dbReference type="ARBA" id="ARBA00023125"/>
    </source>
</evidence>
<dbReference type="PROSITE" id="PS50048">
    <property type="entry name" value="ZN2_CY6_FUNGAL_2"/>
    <property type="match status" value="1"/>
</dbReference>
<accession>A0ABR3YUG8</accession>
<keyword evidence="6" id="KW-0539">Nucleus</keyword>
<keyword evidence="5" id="KW-0804">Transcription</keyword>
<evidence type="ECO:0000256" key="5">
    <source>
        <dbReference type="ARBA" id="ARBA00023163"/>
    </source>
</evidence>
<dbReference type="InterPro" id="IPR021858">
    <property type="entry name" value="Fun_TF"/>
</dbReference>
<feature type="region of interest" description="Disordered" evidence="7">
    <location>
        <begin position="786"/>
        <end position="806"/>
    </location>
</feature>